<dbReference type="KEGG" id="rhy:RD110_06675"/>
<dbReference type="Proteomes" id="UP000186609">
    <property type="component" value="Chromosome"/>
</dbReference>
<organism evidence="1 2">
    <name type="scientific">Rhodoferax koreensis</name>
    <dbReference type="NCBI Taxonomy" id="1842727"/>
    <lineage>
        <taxon>Bacteria</taxon>
        <taxon>Pseudomonadati</taxon>
        <taxon>Pseudomonadota</taxon>
        <taxon>Betaproteobacteria</taxon>
        <taxon>Burkholderiales</taxon>
        <taxon>Comamonadaceae</taxon>
        <taxon>Rhodoferax</taxon>
    </lineage>
</organism>
<protein>
    <submittedName>
        <fullName evidence="1">Uncharacterized protein</fullName>
    </submittedName>
</protein>
<evidence type="ECO:0000313" key="2">
    <source>
        <dbReference type="Proteomes" id="UP000186609"/>
    </source>
</evidence>
<evidence type="ECO:0000313" key="1">
    <source>
        <dbReference type="EMBL" id="APW36914.1"/>
    </source>
</evidence>
<dbReference type="STRING" id="1842727.RD110_06675"/>
<reference evidence="1 2" key="1">
    <citation type="submission" date="2017-01" db="EMBL/GenBank/DDBJ databases">
        <authorList>
            <person name="Mah S.A."/>
            <person name="Swanson W.J."/>
            <person name="Moy G.W."/>
            <person name="Vacquier V.D."/>
        </authorList>
    </citation>
    <scope>NUCLEOTIDE SEQUENCE [LARGE SCALE GENOMIC DNA]</scope>
    <source>
        <strain evidence="1 2">DCY110</strain>
    </source>
</reference>
<name>A0A1P8JT19_9BURK</name>
<keyword evidence="2" id="KW-1185">Reference proteome</keyword>
<gene>
    <name evidence="1" type="ORF">RD110_06675</name>
</gene>
<sequence>MKEYALAGPVFPWNGSHPTYDWLKDDSLDNLDDLPQREIIDHLEAALAAFRDVAAGLPSSKLAP</sequence>
<dbReference type="RefSeq" id="WP_076197852.1">
    <property type="nucleotide sequence ID" value="NZ_CP019236.1"/>
</dbReference>
<proteinExistence type="predicted"/>
<accession>A0A1P8JT19</accession>
<dbReference type="EMBL" id="CP019236">
    <property type="protein sequence ID" value="APW36914.1"/>
    <property type="molecule type" value="Genomic_DNA"/>
</dbReference>
<dbReference type="OrthoDB" id="9784823at2"/>
<dbReference type="AlphaFoldDB" id="A0A1P8JT19"/>